<dbReference type="PROSITE" id="PS50110">
    <property type="entry name" value="RESPONSE_REGULATORY"/>
    <property type="match status" value="1"/>
</dbReference>
<evidence type="ECO:0000259" key="2">
    <source>
        <dbReference type="PROSITE" id="PS50110"/>
    </source>
</evidence>
<dbReference type="SMART" id="SM00448">
    <property type="entry name" value="REC"/>
    <property type="match status" value="1"/>
</dbReference>
<organism evidence="3 4">
    <name type="scientific">Cnuella takakiae</name>
    <dbReference type="NCBI Taxonomy" id="1302690"/>
    <lineage>
        <taxon>Bacteria</taxon>
        <taxon>Pseudomonadati</taxon>
        <taxon>Bacteroidota</taxon>
        <taxon>Chitinophagia</taxon>
        <taxon>Chitinophagales</taxon>
        <taxon>Chitinophagaceae</taxon>
        <taxon>Cnuella</taxon>
    </lineage>
</organism>
<dbReference type="SUPFAM" id="SSF52172">
    <property type="entry name" value="CheY-like"/>
    <property type="match status" value="1"/>
</dbReference>
<gene>
    <name evidence="3" type="ORF">SAMN05444008_105154</name>
</gene>
<evidence type="ECO:0000313" key="3">
    <source>
        <dbReference type="EMBL" id="SHF15153.1"/>
    </source>
</evidence>
<evidence type="ECO:0000313" key="4">
    <source>
        <dbReference type="Proteomes" id="UP000184368"/>
    </source>
</evidence>
<sequence length="136" mass="15542">MKNGLPFTILLVDDDEDDRSFIDSAFLEVGFAEEVKKFINGKMLLHYLEQTEEELLPKLIVLDNTLPELDATDILHVLKSSSRYKHIPVIIFSSWITPLKRSQLISAGAYECIKKGDSFHELVSFALKLKNFSLKQ</sequence>
<protein>
    <submittedName>
        <fullName evidence="3">Response regulator receiver domain-containing protein</fullName>
    </submittedName>
</protein>
<dbReference type="InterPro" id="IPR011006">
    <property type="entry name" value="CheY-like_superfamily"/>
</dbReference>
<dbReference type="PANTHER" id="PTHR44520">
    <property type="entry name" value="RESPONSE REGULATOR RCP1-RELATED"/>
    <property type="match status" value="1"/>
</dbReference>
<dbReference type="OrthoDB" id="678494at2"/>
<accession>A0A1M4ZAS9</accession>
<dbReference type="Gene3D" id="3.40.50.2300">
    <property type="match status" value="1"/>
</dbReference>
<keyword evidence="4" id="KW-1185">Reference proteome</keyword>
<dbReference type="EMBL" id="FQUO01000005">
    <property type="protein sequence ID" value="SHF15153.1"/>
    <property type="molecule type" value="Genomic_DNA"/>
</dbReference>
<keyword evidence="1" id="KW-0597">Phosphoprotein</keyword>
<evidence type="ECO:0000256" key="1">
    <source>
        <dbReference type="PROSITE-ProRule" id="PRU00169"/>
    </source>
</evidence>
<name>A0A1M4ZAS9_9BACT</name>
<feature type="domain" description="Response regulatory" evidence="2">
    <location>
        <begin position="8"/>
        <end position="130"/>
    </location>
</feature>
<dbReference type="GO" id="GO:0000160">
    <property type="term" value="P:phosphorelay signal transduction system"/>
    <property type="evidence" value="ECO:0007669"/>
    <property type="project" value="InterPro"/>
</dbReference>
<dbReference type="AlphaFoldDB" id="A0A1M4ZAS9"/>
<dbReference type="STRING" id="1302690.BUE76_22065"/>
<reference evidence="3 4" key="1">
    <citation type="submission" date="2016-11" db="EMBL/GenBank/DDBJ databases">
        <authorList>
            <person name="Jaros S."/>
            <person name="Januszkiewicz K."/>
            <person name="Wedrychowicz H."/>
        </authorList>
    </citation>
    <scope>NUCLEOTIDE SEQUENCE [LARGE SCALE GENOMIC DNA]</scope>
    <source>
        <strain evidence="3 4">DSM 26897</strain>
    </source>
</reference>
<dbReference type="InterPro" id="IPR001789">
    <property type="entry name" value="Sig_transdc_resp-reg_receiver"/>
</dbReference>
<dbReference type="RefSeq" id="WP_073041882.1">
    <property type="nucleotide sequence ID" value="NZ_FQUO01000005.1"/>
</dbReference>
<proteinExistence type="predicted"/>
<dbReference type="InterPro" id="IPR052893">
    <property type="entry name" value="TCS_response_regulator"/>
</dbReference>
<dbReference type="Proteomes" id="UP000184368">
    <property type="component" value="Unassembled WGS sequence"/>
</dbReference>
<feature type="modified residue" description="4-aspartylphosphate" evidence="1">
    <location>
        <position position="63"/>
    </location>
</feature>
<dbReference type="Pfam" id="PF00072">
    <property type="entry name" value="Response_reg"/>
    <property type="match status" value="1"/>
</dbReference>